<gene>
    <name evidence="1" type="ORF">A6X21_18445</name>
</gene>
<dbReference type="Proteomes" id="UP000094828">
    <property type="component" value="Unassembled WGS sequence"/>
</dbReference>
<accession>A0A1C3EKE8</accession>
<proteinExistence type="predicted"/>
<name>A0A1C3EKE8_9PLAN</name>
<evidence type="ECO:0000313" key="1">
    <source>
        <dbReference type="EMBL" id="ODA33708.1"/>
    </source>
</evidence>
<reference evidence="1 2" key="1">
    <citation type="submission" date="2016-05" db="EMBL/GenBank/DDBJ databases">
        <title>Genomic and physiological characterization of Planctopirus sp. isolated from fresh water lake.</title>
        <authorList>
            <person name="Subhash Y."/>
            <person name="Ramana C."/>
        </authorList>
    </citation>
    <scope>NUCLEOTIDE SEQUENCE [LARGE SCALE GENOMIC DNA]</scope>
    <source>
        <strain evidence="1 2">JC280</strain>
    </source>
</reference>
<dbReference type="EMBL" id="LYDR01000050">
    <property type="protein sequence ID" value="ODA33708.1"/>
    <property type="molecule type" value="Genomic_DNA"/>
</dbReference>
<evidence type="ECO:0000313" key="2">
    <source>
        <dbReference type="Proteomes" id="UP000094828"/>
    </source>
</evidence>
<comment type="caution">
    <text evidence="1">The sequence shown here is derived from an EMBL/GenBank/DDBJ whole genome shotgun (WGS) entry which is preliminary data.</text>
</comment>
<dbReference type="STRING" id="1841610.A6X21_18445"/>
<dbReference type="AlphaFoldDB" id="A0A1C3EKE8"/>
<organism evidence="1 2">
    <name type="scientific">Planctopirus hydrillae</name>
    <dbReference type="NCBI Taxonomy" id="1841610"/>
    <lineage>
        <taxon>Bacteria</taxon>
        <taxon>Pseudomonadati</taxon>
        <taxon>Planctomycetota</taxon>
        <taxon>Planctomycetia</taxon>
        <taxon>Planctomycetales</taxon>
        <taxon>Planctomycetaceae</taxon>
        <taxon>Planctopirus</taxon>
    </lineage>
</organism>
<keyword evidence="2" id="KW-1185">Reference proteome</keyword>
<protein>
    <submittedName>
        <fullName evidence="1">Uncharacterized protein</fullName>
    </submittedName>
</protein>
<sequence length="63" mass="6839">MLVNELKEIDSRKKCRAGADGNIRTGVCIHAFLVSLGTTRSISTNESSADWVNSQASRVFHCG</sequence>